<keyword evidence="2" id="KW-0812">Transmembrane</keyword>
<evidence type="ECO:0000256" key="5">
    <source>
        <dbReference type="SAM" id="SignalP"/>
    </source>
</evidence>
<keyword evidence="4" id="KW-0472">Membrane</keyword>
<evidence type="ECO:0000256" key="2">
    <source>
        <dbReference type="ARBA" id="ARBA00022692"/>
    </source>
</evidence>
<feature type="chain" id="PRO_5042279717" evidence="5">
    <location>
        <begin position="24"/>
        <end position="391"/>
    </location>
</feature>
<organism evidence="6 7">
    <name type="scientific">Euplotes crassus</name>
    <dbReference type="NCBI Taxonomy" id="5936"/>
    <lineage>
        <taxon>Eukaryota</taxon>
        <taxon>Sar</taxon>
        <taxon>Alveolata</taxon>
        <taxon>Ciliophora</taxon>
        <taxon>Intramacronucleata</taxon>
        <taxon>Spirotrichea</taxon>
        <taxon>Hypotrichia</taxon>
        <taxon>Euplotida</taxon>
        <taxon>Euplotidae</taxon>
        <taxon>Moneuplotes</taxon>
    </lineage>
</organism>
<dbReference type="Proteomes" id="UP001295684">
    <property type="component" value="Unassembled WGS sequence"/>
</dbReference>
<evidence type="ECO:0000256" key="1">
    <source>
        <dbReference type="ARBA" id="ARBA00004141"/>
    </source>
</evidence>
<dbReference type="InterPro" id="IPR007941">
    <property type="entry name" value="DUF726"/>
</dbReference>
<dbReference type="AlphaFoldDB" id="A0AAD2DAX1"/>
<comment type="caution">
    <text evidence="6">The sequence shown here is derived from an EMBL/GenBank/DDBJ whole genome shotgun (WGS) entry which is preliminary data.</text>
</comment>
<dbReference type="PANTHER" id="PTHR17920">
    <property type="entry name" value="TRANSMEMBRANE AND COILED-COIL DOMAIN-CONTAINING PROTEIN 4 TMCO4"/>
    <property type="match status" value="1"/>
</dbReference>
<dbReference type="EMBL" id="CAMPGE010028251">
    <property type="protein sequence ID" value="CAI2385791.1"/>
    <property type="molecule type" value="Genomic_DNA"/>
</dbReference>
<protein>
    <submittedName>
        <fullName evidence="6">Uncharacterized protein</fullName>
    </submittedName>
</protein>
<evidence type="ECO:0000313" key="7">
    <source>
        <dbReference type="Proteomes" id="UP001295684"/>
    </source>
</evidence>
<dbReference type="Pfam" id="PF05277">
    <property type="entry name" value="DUF726"/>
    <property type="match status" value="1"/>
</dbReference>
<name>A0AAD2DAX1_EUPCR</name>
<reference evidence="6" key="1">
    <citation type="submission" date="2023-07" db="EMBL/GenBank/DDBJ databases">
        <authorList>
            <consortium name="AG Swart"/>
            <person name="Singh M."/>
            <person name="Singh A."/>
            <person name="Seah K."/>
            <person name="Emmerich C."/>
        </authorList>
    </citation>
    <scope>NUCLEOTIDE SEQUENCE</scope>
    <source>
        <strain evidence="6">DP1</strain>
    </source>
</reference>
<feature type="signal peptide" evidence="5">
    <location>
        <begin position="1"/>
        <end position="23"/>
    </location>
</feature>
<dbReference type="GO" id="GO:0016020">
    <property type="term" value="C:membrane"/>
    <property type="evidence" value="ECO:0007669"/>
    <property type="project" value="UniProtKB-SubCell"/>
</dbReference>
<evidence type="ECO:0000313" key="6">
    <source>
        <dbReference type="EMBL" id="CAI2385791.1"/>
    </source>
</evidence>
<keyword evidence="5" id="KW-0732">Signal</keyword>
<proteinExistence type="predicted"/>
<gene>
    <name evidence="6" type="ORF">ECRASSUSDP1_LOCUS27377</name>
</gene>
<evidence type="ECO:0000256" key="4">
    <source>
        <dbReference type="ARBA" id="ARBA00023136"/>
    </source>
</evidence>
<dbReference type="PANTHER" id="PTHR17920:SF3">
    <property type="entry name" value="TRANSMEMBRANE AND COILED-COIL DOMAIN-CONTAINING PROTEIN 4"/>
    <property type="match status" value="1"/>
</dbReference>
<accession>A0AAD2DAX1</accession>
<keyword evidence="7" id="KW-1185">Reference proteome</keyword>
<evidence type="ECO:0000256" key="3">
    <source>
        <dbReference type="ARBA" id="ARBA00022989"/>
    </source>
</evidence>
<comment type="subcellular location">
    <subcellularLocation>
        <location evidence="1">Membrane</location>
        <topology evidence="1">Multi-pass membrane protein</topology>
    </subcellularLocation>
</comment>
<keyword evidence="3" id="KW-1133">Transmembrane helix</keyword>
<sequence length="391" mass="44785">MKKTPIKLTIVLCLLLFTHFSQGKWEYFTKAKEKIKSACNFVKNATANASNKIAETITKTKDNILNSETVEYFTGINNNEADLEVYDYKEFIENYQLSLNTTSSSKANNCAPDVSICTDNEYDQKHECQDPPLICEVSELSASIIEGDFSNSTRKVVKFLNLTPNSIQEVEYDNDEPEVVICISGFTSQKDDYTKTWEGVIKNKDPHKEVFAFKWPSNDVWGYFKELFGNARAHRKIFSFATKSGKLLAHALIMGYPKRFSKVTFVSFSLGCEVVRSCLEELHRLNATKNFIEEVYLMAGATEIAPKDYEIFSIINKKLVHIYTPLDWILKWNKFVESADPIGRKTLNKKLKRNIESLGIEVEQYDISEIADGHGKFRGKLDLIMRESEFH</sequence>